<evidence type="ECO:0000256" key="5">
    <source>
        <dbReference type="ARBA" id="ARBA00022725"/>
    </source>
</evidence>
<evidence type="ECO:0000256" key="2">
    <source>
        <dbReference type="ARBA" id="ARBA00022475"/>
    </source>
</evidence>
<dbReference type="KEGG" id="dpl:KGM_205332B"/>
<name>A0A212FKR6_DANPL</name>
<dbReference type="GO" id="GO:0005886">
    <property type="term" value="C:plasma membrane"/>
    <property type="evidence" value="ECO:0007669"/>
    <property type="project" value="UniProtKB-SubCell"/>
</dbReference>
<dbReference type="Proteomes" id="UP000007151">
    <property type="component" value="Unassembled WGS sequence"/>
</dbReference>
<dbReference type="EMBL" id="AGBW02008001">
    <property type="protein sequence ID" value="OWR54326.1"/>
    <property type="molecule type" value="Genomic_DNA"/>
</dbReference>
<keyword evidence="9" id="KW-0807">Transducer</keyword>
<evidence type="ECO:0000256" key="1">
    <source>
        <dbReference type="ARBA" id="ARBA00004651"/>
    </source>
</evidence>
<dbReference type="GO" id="GO:0004984">
    <property type="term" value="F:olfactory receptor activity"/>
    <property type="evidence" value="ECO:0007669"/>
    <property type="project" value="InterPro"/>
</dbReference>
<keyword evidence="8 11" id="KW-0675">Receptor</keyword>
<feature type="non-terminal residue" evidence="11">
    <location>
        <position position="1"/>
    </location>
</feature>
<evidence type="ECO:0000256" key="10">
    <source>
        <dbReference type="SAM" id="Phobius"/>
    </source>
</evidence>
<keyword evidence="4 10" id="KW-0812">Transmembrane</keyword>
<dbReference type="eggNOG" id="ENOG502T6V7">
    <property type="taxonomic scope" value="Eukaryota"/>
</dbReference>
<gene>
    <name evidence="11" type="ORF">KGM_205332B</name>
</gene>
<keyword evidence="12" id="KW-1185">Reference proteome</keyword>
<keyword evidence="7 10" id="KW-0472">Membrane</keyword>
<sequence length="338" mass="39593">DRRFTKIIRMPKIFGKFRPEYCDLPTMVWNVEVLLRTLTIRSYRRLNKLMDLIDEYLRCNELIVKGTRFEKNFLKNMKTVKKQATVTWAVSMLNSATYLTVPLLRPGRHFTQDMYVIYGLEPMLESPNFEIATFMMVIVYITLFVIVIIGFLESQMLALSVELTNIWEDSKKFYNYYILQHNESGDEYEVRNVFVTNRLRDILKFHIMNINLRNKVEKELRFIFVIDFIFMMLGLVTELLGGLDNTLFQFSFTLGIVFIDCCIGQRLIDASIAFETAVYDCKWENFNLSNQKTVLFMLQCSQKTMTLTAAGIAVLNFIFLMSVLKSTYSAYTTLASFT</sequence>
<comment type="caution">
    <text evidence="11">The sequence shown here is derived from an EMBL/GenBank/DDBJ whole genome shotgun (WGS) entry which is preliminary data.</text>
</comment>
<evidence type="ECO:0000256" key="8">
    <source>
        <dbReference type="ARBA" id="ARBA00023170"/>
    </source>
</evidence>
<feature type="transmembrane region" description="Helical" evidence="10">
    <location>
        <begin position="305"/>
        <end position="324"/>
    </location>
</feature>
<evidence type="ECO:0000256" key="6">
    <source>
        <dbReference type="ARBA" id="ARBA00022989"/>
    </source>
</evidence>
<comment type="subcellular location">
    <subcellularLocation>
        <location evidence="1">Cell membrane</location>
        <topology evidence="1">Multi-pass membrane protein</topology>
    </subcellularLocation>
</comment>
<dbReference type="PANTHER" id="PTHR21137:SF35">
    <property type="entry name" value="ODORANT RECEPTOR 19A-RELATED"/>
    <property type="match status" value="1"/>
</dbReference>
<proteinExistence type="predicted"/>
<organism evidence="11 12">
    <name type="scientific">Danaus plexippus plexippus</name>
    <dbReference type="NCBI Taxonomy" id="278856"/>
    <lineage>
        <taxon>Eukaryota</taxon>
        <taxon>Metazoa</taxon>
        <taxon>Ecdysozoa</taxon>
        <taxon>Arthropoda</taxon>
        <taxon>Hexapoda</taxon>
        <taxon>Insecta</taxon>
        <taxon>Pterygota</taxon>
        <taxon>Neoptera</taxon>
        <taxon>Endopterygota</taxon>
        <taxon>Lepidoptera</taxon>
        <taxon>Glossata</taxon>
        <taxon>Ditrysia</taxon>
        <taxon>Papilionoidea</taxon>
        <taxon>Nymphalidae</taxon>
        <taxon>Danainae</taxon>
        <taxon>Danaini</taxon>
        <taxon>Danaina</taxon>
        <taxon>Danaus</taxon>
        <taxon>Danaus</taxon>
    </lineage>
</organism>
<dbReference type="GO" id="GO:0005549">
    <property type="term" value="F:odorant binding"/>
    <property type="evidence" value="ECO:0007669"/>
    <property type="project" value="InterPro"/>
</dbReference>
<keyword evidence="2" id="KW-1003">Cell membrane</keyword>
<evidence type="ECO:0000256" key="9">
    <source>
        <dbReference type="ARBA" id="ARBA00023224"/>
    </source>
</evidence>
<keyword evidence="3" id="KW-0716">Sensory transduction</keyword>
<evidence type="ECO:0000313" key="11">
    <source>
        <dbReference type="EMBL" id="OWR54326.1"/>
    </source>
</evidence>
<protein>
    <submittedName>
        <fullName evidence="11">Olfactory receptor receptor</fullName>
    </submittedName>
</protein>
<keyword evidence="5" id="KW-0552">Olfaction</keyword>
<reference evidence="11 12" key="1">
    <citation type="journal article" date="2011" name="Cell">
        <title>The monarch butterfly genome yields insights into long-distance migration.</title>
        <authorList>
            <person name="Zhan S."/>
            <person name="Merlin C."/>
            <person name="Boore J.L."/>
            <person name="Reppert S.M."/>
        </authorList>
    </citation>
    <scope>NUCLEOTIDE SEQUENCE [LARGE SCALE GENOMIC DNA]</scope>
    <source>
        <strain evidence="11">F-2</strain>
    </source>
</reference>
<evidence type="ECO:0000256" key="3">
    <source>
        <dbReference type="ARBA" id="ARBA00022606"/>
    </source>
</evidence>
<accession>A0A212FKR6</accession>
<dbReference type="InParanoid" id="A0A212FKR6"/>
<feature type="transmembrane region" description="Helical" evidence="10">
    <location>
        <begin position="222"/>
        <end position="240"/>
    </location>
</feature>
<dbReference type="GO" id="GO:0007165">
    <property type="term" value="P:signal transduction"/>
    <property type="evidence" value="ECO:0007669"/>
    <property type="project" value="UniProtKB-KW"/>
</dbReference>
<feature type="transmembrane region" description="Helical" evidence="10">
    <location>
        <begin position="131"/>
        <end position="152"/>
    </location>
</feature>
<dbReference type="PANTHER" id="PTHR21137">
    <property type="entry name" value="ODORANT RECEPTOR"/>
    <property type="match status" value="1"/>
</dbReference>
<keyword evidence="6 10" id="KW-1133">Transmembrane helix</keyword>
<feature type="transmembrane region" description="Helical" evidence="10">
    <location>
        <begin position="85"/>
        <end position="104"/>
    </location>
</feature>
<evidence type="ECO:0000313" key="12">
    <source>
        <dbReference type="Proteomes" id="UP000007151"/>
    </source>
</evidence>
<evidence type="ECO:0000256" key="4">
    <source>
        <dbReference type="ARBA" id="ARBA00022692"/>
    </source>
</evidence>
<dbReference type="Pfam" id="PF02949">
    <property type="entry name" value="7tm_6"/>
    <property type="match status" value="1"/>
</dbReference>
<evidence type="ECO:0000256" key="7">
    <source>
        <dbReference type="ARBA" id="ARBA00023136"/>
    </source>
</evidence>
<dbReference type="AlphaFoldDB" id="A0A212FKR6"/>
<dbReference type="InterPro" id="IPR004117">
    <property type="entry name" value="7tm6_olfct_rcpt"/>
</dbReference>